<accession>A0A7C9EDR8</accession>
<dbReference type="PANTHER" id="PTHR28637">
    <property type="entry name" value="DNA REPLICATION FACTOR CDT1"/>
    <property type="match status" value="1"/>
</dbReference>
<dbReference type="Gene3D" id="1.10.10.1420">
    <property type="entry name" value="DNA replication factor Cdt1, C-terminal WH domain"/>
    <property type="match status" value="1"/>
</dbReference>
<feature type="region of interest" description="Disordered" evidence="3">
    <location>
        <begin position="369"/>
        <end position="392"/>
    </location>
</feature>
<dbReference type="InterPro" id="IPR045173">
    <property type="entry name" value="Cdt1"/>
</dbReference>
<dbReference type="InterPro" id="IPR032054">
    <property type="entry name" value="Cdt1_C"/>
</dbReference>
<dbReference type="GO" id="GO:0070182">
    <property type="term" value="F:DNA polymerase binding"/>
    <property type="evidence" value="ECO:0007669"/>
    <property type="project" value="TreeGrafter"/>
</dbReference>
<dbReference type="PANTHER" id="PTHR28637:SF1">
    <property type="entry name" value="DNA REPLICATION FACTOR CDT1"/>
    <property type="match status" value="1"/>
</dbReference>
<dbReference type="GO" id="GO:0004693">
    <property type="term" value="F:cyclin-dependent protein serine/threonine kinase activity"/>
    <property type="evidence" value="ECO:0007669"/>
    <property type="project" value="UniProtKB-EC"/>
</dbReference>
<name>A0A7C9EDR8_OPUST</name>
<dbReference type="SMART" id="SM01075">
    <property type="entry name" value="CDT1"/>
    <property type="match status" value="1"/>
</dbReference>
<feature type="region of interest" description="Disordered" evidence="3">
    <location>
        <begin position="282"/>
        <end position="330"/>
    </location>
</feature>
<evidence type="ECO:0000256" key="2">
    <source>
        <dbReference type="ARBA" id="ARBA00023306"/>
    </source>
</evidence>
<dbReference type="InterPro" id="IPR036390">
    <property type="entry name" value="WH_DNA-bd_sf"/>
</dbReference>
<reference evidence="5" key="1">
    <citation type="journal article" date="2013" name="J. Plant Res.">
        <title>Effect of fungi and light on seed germination of three Opuntia species from semiarid lands of central Mexico.</title>
        <authorList>
            <person name="Delgado-Sanchez P."/>
            <person name="Jimenez-Bremont J.F."/>
            <person name="Guerrero-Gonzalez Mde L."/>
            <person name="Flores J."/>
        </authorList>
    </citation>
    <scope>NUCLEOTIDE SEQUENCE</scope>
    <source>
        <tissue evidence="5">Cladode</tissue>
    </source>
</reference>
<evidence type="ECO:0000313" key="5">
    <source>
        <dbReference type="EMBL" id="MBA4663106.1"/>
    </source>
</evidence>
<dbReference type="EMBL" id="GISG01219338">
    <property type="protein sequence ID" value="MBA4663106.1"/>
    <property type="molecule type" value="Transcribed_RNA"/>
</dbReference>
<sequence>MESIQSESAPSNSIPFKSKKPLLTTTTTPKKKPPPSPSSAVVTPEKFNPPPPARIRNQNFALSVSDIRKTALKLRKPNSIGSDIPGRITQKLGGNGSADAKPKSSERSAALLPENYEMLCEFFNAMVSSIRLLRLKRLTPTFTKLCRNIESLTDRRFTLHHLAQLKHIMLEVIEVEKIRVQDEETKCMKEDLMLKLEVDAVESDKNVKGAPGFSQLKGIFRSRIIDYSTMHPEGDDIPEGELPQLFHHRKQDPEQSKNEMPTSLAASHISPSFKSRFSSRGFTASIPDSSPAKSSSCLLETPIKEASSTRVEDESPCTTANMQGTPVGLASTPAKLMSATPALRPRKRSLMSPDHDVIDFPNIRSAKRSKSLKFDESPSDIEDPESKVDDEGNVPVQCSIASKDVSDMLPESLLQSLKENERRIQHEQDPMVSQARRRQQLMAGVPKLFDMMRLLFQSIRRSVITKEELIHKIVAGNLDIVDRKEVEEQLKLLQELAPEYISEQLCLSGDILLRLNKSSDPESVRAKLLDEKCGECFLDRRQ</sequence>
<dbReference type="GO" id="GO:0003677">
    <property type="term" value="F:DNA binding"/>
    <property type="evidence" value="ECO:0007669"/>
    <property type="project" value="InterPro"/>
</dbReference>
<evidence type="ECO:0000256" key="1">
    <source>
        <dbReference type="ARBA" id="ARBA00008356"/>
    </source>
</evidence>
<comment type="similarity">
    <text evidence="1">Belongs to the Cdt1 family.</text>
</comment>
<keyword evidence="5" id="KW-0418">Kinase</keyword>
<dbReference type="InterPro" id="IPR014939">
    <property type="entry name" value="CDT1_Gemini-bd-like"/>
</dbReference>
<organism evidence="5">
    <name type="scientific">Opuntia streptacantha</name>
    <name type="common">Prickly pear cactus</name>
    <name type="synonym">Opuntia cardona</name>
    <dbReference type="NCBI Taxonomy" id="393608"/>
    <lineage>
        <taxon>Eukaryota</taxon>
        <taxon>Viridiplantae</taxon>
        <taxon>Streptophyta</taxon>
        <taxon>Embryophyta</taxon>
        <taxon>Tracheophyta</taxon>
        <taxon>Spermatophyta</taxon>
        <taxon>Magnoliopsida</taxon>
        <taxon>eudicotyledons</taxon>
        <taxon>Gunneridae</taxon>
        <taxon>Pentapetalae</taxon>
        <taxon>Caryophyllales</taxon>
        <taxon>Cactineae</taxon>
        <taxon>Cactaceae</taxon>
        <taxon>Opuntioideae</taxon>
        <taxon>Opuntia</taxon>
    </lineage>
</organism>
<reference evidence="5" key="2">
    <citation type="submission" date="2020-07" db="EMBL/GenBank/DDBJ databases">
        <authorList>
            <person name="Vera ALvarez R."/>
            <person name="Arias-Moreno D.M."/>
            <person name="Jimenez-Jacinto V."/>
            <person name="Jimenez-Bremont J.F."/>
            <person name="Swaminathan K."/>
            <person name="Moose S.P."/>
            <person name="Guerrero-Gonzalez M.L."/>
            <person name="Marino-Ramirez L."/>
            <person name="Landsman D."/>
            <person name="Rodriguez-Kessler M."/>
            <person name="Delgado-Sanchez P."/>
        </authorList>
    </citation>
    <scope>NUCLEOTIDE SEQUENCE</scope>
    <source>
        <tissue evidence="5">Cladode</tissue>
    </source>
</reference>
<dbReference type="GO" id="GO:0000076">
    <property type="term" value="P:DNA replication checkpoint signaling"/>
    <property type="evidence" value="ECO:0007669"/>
    <property type="project" value="TreeGrafter"/>
</dbReference>
<feature type="compositionally biased region" description="Polar residues" evidence="3">
    <location>
        <begin position="258"/>
        <end position="269"/>
    </location>
</feature>
<feature type="domain" description="CDT1 Geminin-binding" evidence="4">
    <location>
        <begin position="112"/>
        <end position="244"/>
    </location>
</feature>
<dbReference type="GO" id="GO:0005634">
    <property type="term" value="C:nucleus"/>
    <property type="evidence" value="ECO:0007669"/>
    <property type="project" value="TreeGrafter"/>
</dbReference>
<feature type="region of interest" description="Disordered" evidence="3">
    <location>
        <begin position="1"/>
        <end position="59"/>
    </location>
</feature>
<dbReference type="CDD" id="cd08674">
    <property type="entry name" value="Cdt1_m"/>
    <property type="match status" value="1"/>
</dbReference>
<dbReference type="InterPro" id="IPR038090">
    <property type="entry name" value="Cdt1_C_WH_dom_sf"/>
</dbReference>
<dbReference type="GO" id="GO:0000278">
    <property type="term" value="P:mitotic cell cycle"/>
    <property type="evidence" value="ECO:0007669"/>
    <property type="project" value="TreeGrafter"/>
</dbReference>
<keyword evidence="5" id="KW-0808">Transferase</keyword>
<evidence type="ECO:0000256" key="3">
    <source>
        <dbReference type="SAM" id="MobiDB-lite"/>
    </source>
</evidence>
<dbReference type="GO" id="GO:0030174">
    <property type="term" value="P:regulation of DNA-templated DNA replication initiation"/>
    <property type="evidence" value="ECO:0007669"/>
    <property type="project" value="InterPro"/>
</dbReference>
<proteinExistence type="inferred from homology"/>
<protein>
    <submittedName>
        <fullName evidence="5">Cyclin-dependent kinase</fullName>
        <ecNumber evidence="5">2.7.11.22</ecNumber>
    </submittedName>
</protein>
<feature type="compositionally biased region" description="Polar residues" evidence="3">
    <location>
        <begin position="1"/>
        <end position="15"/>
    </location>
</feature>
<keyword evidence="2" id="KW-0131">Cell cycle</keyword>
<dbReference type="Pfam" id="PF16679">
    <property type="entry name" value="CDT1_C"/>
    <property type="match status" value="1"/>
</dbReference>
<dbReference type="GO" id="GO:0071163">
    <property type="term" value="P:DNA replication preinitiation complex assembly"/>
    <property type="evidence" value="ECO:0007669"/>
    <property type="project" value="InterPro"/>
</dbReference>
<feature type="region of interest" description="Disordered" evidence="3">
    <location>
        <begin position="249"/>
        <end position="269"/>
    </location>
</feature>
<dbReference type="AlphaFoldDB" id="A0A7C9EDR8"/>
<feature type="region of interest" description="Disordered" evidence="3">
    <location>
        <begin position="78"/>
        <end position="106"/>
    </location>
</feature>
<dbReference type="SUPFAM" id="SSF46785">
    <property type="entry name" value="Winged helix' DNA-binding domain"/>
    <property type="match status" value="1"/>
</dbReference>
<dbReference type="CDD" id="cd08767">
    <property type="entry name" value="Cdt1_c"/>
    <property type="match status" value="1"/>
</dbReference>
<feature type="compositionally biased region" description="Low complexity" evidence="3">
    <location>
        <begin position="284"/>
        <end position="296"/>
    </location>
</feature>
<evidence type="ECO:0000259" key="4">
    <source>
        <dbReference type="SMART" id="SM01075"/>
    </source>
</evidence>
<dbReference type="Pfam" id="PF08839">
    <property type="entry name" value="CDT1"/>
    <property type="match status" value="1"/>
</dbReference>
<dbReference type="EC" id="2.7.11.22" evidence="5"/>